<sequence>MAMFTSKRSSMKSVAAMILSALNMGRDYTSKDPSGSVLLGPGNALPTDPDFHSPGTRKQFSLFHLFASTSTLKLAAPALFAHLRDYVFLLPPDVYYDQHLTAPRKDDQQDPESVLKSETEELGLSGASFFTTHDKGLIVKSVTRGFESSFLLHSMLEAYAIYLLSLKLQNEYSLLSPITDVLYPPYYTFAGALGLGMEGAIWIVMQNTLLLHASSTTLEGDSGTDSRIVSVAIPVSQKWDLKPPSFFEPFRDLVPDNVRPSGLADAELPIHHRPVISKETKKQIMHVLERDTKFLEEMGSVDYSILLGQWEVSSLPRDFPFPSDKTASWAEGVLSKDRLYIYKVAIVDFLWSQEAGLRPMVTRAAGKVVPQQTTTADPDMYREEFLRMCNEYFLTEVLVSEANEPTAGPSSTSNKD</sequence>
<gene>
    <name evidence="3" type="ORF">BDQ12DRAFT_666513</name>
</gene>
<accession>A0A5C3LZB4</accession>
<dbReference type="PANTHER" id="PTHR23086">
    <property type="entry name" value="PHOSPHATIDYLINOSITOL-4-PHOSPHATE 5-KINASE"/>
    <property type="match status" value="1"/>
</dbReference>
<dbReference type="InterPro" id="IPR023610">
    <property type="entry name" value="PInositol-4/5-P-5/4-kinase"/>
</dbReference>
<dbReference type="GO" id="GO:0005886">
    <property type="term" value="C:plasma membrane"/>
    <property type="evidence" value="ECO:0007669"/>
    <property type="project" value="TreeGrafter"/>
</dbReference>
<dbReference type="InterPro" id="IPR002498">
    <property type="entry name" value="PInositol-4-P-4/5-kinase_core"/>
</dbReference>
<dbReference type="GO" id="GO:0046854">
    <property type="term" value="P:phosphatidylinositol phosphate biosynthetic process"/>
    <property type="evidence" value="ECO:0007669"/>
    <property type="project" value="TreeGrafter"/>
</dbReference>
<dbReference type="PANTHER" id="PTHR23086:SF126">
    <property type="entry name" value="PIPK DOMAIN-CONTAINING PROTEIN"/>
    <property type="match status" value="1"/>
</dbReference>
<keyword evidence="1" id="KW-0808">Transferase</keyword>
<reference evidence="3 4" key="1">
    <citation type="journal article" date="2019" name="Nat. Ecol. Evol.">
        <title>Megaphylogeny resolves global patterns of mushroom evolution.</title>
        <authorList>
            <person name="Varga T."/>
            <person name="Krizsan K."/>
            <person name="Foldi C."/>
            <person name="Dima B."/>
            <person name="Sanchez-Garcia M."/>
            <person name="Sanchez-Ramirez S."/>
            <person name="Szollosi G.J."/>
            <person name="Szarkandi J.G."/>
            <person name="Papp V."/>
            <person name="Albert L."/>
            <person name="Andreopoulos W."/>
            <person name="Angelini C."/>
            <person name="Antonin V."/>
            <person name="Barry K.W."/>
            <person name="Bougher N.L."/>
            <person name="Buchanan P."/>
            <person name="Buyck B."/>
            <person name="Bense V."/>
            <person name="Catcheside P."/>
            <person name="Chovatia M."/>
            <person name="Cooper J."/>
            <person name="Damon W."/>
            <person name="Desjardin D."/>
            <person name="Finy P."/>
            <person name="Geml J."/>
            <person name="Haridas S."/>
            <person name="Hughes K."/>
            <person name="Justo A."/>
            <person name="Karasinski D."/>
            <person name="Kautmanova I."/>
            <person name="Kiss B."/>
            <person name="Kocsube S."/>
            <person name="Kotiranta H."/>
            <person name="LaButti K.M."/>
            <person name="Lechner B.E."/>
            <person name="Liimatainen K."/>
            <person name="Lipzen A."/>
            <person name="Lukacs Z."/>
            <person name="Mihaltcheva S."/>
            <person name="Morgado L.N."/>
            <person name="Niskanen T."/>
            <person name="Noordeloos M.E."/>
            <person name="Ohm R.A."/>
            <person name="Ortiz-Santana B."/>
            <person name="Ovrebo C."/>
            <person name="Racz N."/>
            <person name="Riley R."/>
            <person name="Savchenko A."/>
            <person name="Shiryaev A."/>
            <person name="Soop K."/>
            <person name="Spirin V."/>
            <person name="Szebenyi C."/>
            <person name="Tomsovsky M."/>
            <person name="Tulloss R.E."/>
            <person name="Uehling J."/>
            <person name="Grigoriev I.V."/>
            <person name="Vagvolgyi C."/>
            <person name="Papp T."/>
            <person name="Martin F.M."/>
            <person name="Miettinen O."/>
            <person name="Hibbett D.S."/>
            <person name="Nagy L.G."/>
        </authorList>
    </citation>
    <scope>NUCLEOTIDE SEQUENCE [LARGE SCALE GENOMIC DNA]</scope>
    <source>
        <strain evidence="3 4">CBS 166.37</strain>
    </source>
</reference>
<dbReference type="Pfam" id="PF01504">
    <property type="entry name" value="PIP5K"/>
    <property type="match status" value="1"/>
</dbReference>
<dbReference type="Proteomes" id="UP000308652">
    <property type="component" value="Unassembled WGS sequence"/>
</dbReference>
<evidence type="ECO:0000256" key="1">
    <source>
        <dbReference type="PROSITE-ProRule" id="PRU00781"/>
    </source>
</evidence>
<keyword evidence="1" id="KW-0418">Kinase</keyword>
<dbReference type="InterPro" id="IPR027484">
    <property type="entry name" value="PInositol-4-P-5-kinase_N"/>
</dbReference>
<dbReference type="SMART" id="SM00330">
    <property type="entry name" value="PIPKc"/>
    <property type="match status" value="1"/>
</dbReference>
<evidence type="ECO:0000313" key="4">
    <source>
        <dbReference type="Proteomes" id="UP000308652"/>
    </source>
</evidence>
<keyword evidence="1" id="KW-0067">ATP-binding</keyword>
<dbReference type="GO" id="GO:0016308">
    <property type="term" value="F:1-phosphatidylinositol-4-phosphate 5-kinase activity"/>
    <property type="evidence" value="ECO:0007669"/>
    <property type="project" value="TreeGrafter"/>
</dbReference>
<keyword evidence="4" id="KW-1185">Reference proteome</keyword>
<dbReference type="EMBL" id="ML213605">
    <property type="protein sequence ID" value="TFK37907.1"/>
    <property type="molecule type" value="Genomic_DNA"/>
</dbReference>
<evidence type="ECO:0000259" key="2">
    <source>
        <dbReference type="PROSITE" id="PS51455"/>
    </source>
</evidence>
<dbReference type="GO" id="GO:0005524">
    <property type="term" value="F:ATP binding"/>
    <property type="evidence" value="ECO:0007669"/>
    <property type="project" value="UniProtKB-UniRule"/>
</dbReference>
<dbReference type="STRING" id="68775.A0A5C3LZB4"/>
<organism evidence="3 4">
    <name type="scientific">Crucibulum laeve</name>
    <dbReference type="NCBI Taxonomy" id="68775"/>
    <lineage>
        <taxon>Eukaryota</taxon>
        <taxon>Fungi</taxon>
        <taxon>Dikarya</taxon>
        <taxon>Basidiomycota</taxon>
        <taxon>Agaricomycotina</taxon>
        <taxon>Agaricomycetes</taxon>
        <taxon>Agaricomycetidae</taxon>
        <taxon>Agaricales</taxon>
        <taxon>Agaricineae</taxon>
        <taxon>Nidulariaceae</taxon>
        <taxon>Crucibulum</taxon>
    </lineage>
</organism>
<dbReference type="PROSITE" id="PS51455">
    <property type="entry name" value="PIPK"/>
    <property type="match status" value="1"/>
</dbReference>
<evidence type="ECO:0000313" key="3">
    <source>
        <dbReference type="EMBL" id="TFK37907.1"/>
    </source>
</evidence>
<dbReference type="InterPro" id="IPR027483">
    <property type="entry name" value="PInositol-4-P-4/5-kinase_C_sf"/>
</dbReference>
<dbReference type="OrthoDB" id="70770at2759"/>
<dbReference type="AlphaFoldDB" id="A0A5C3LZB4"/>
<dbReference type="Gene3D" id="3.30.810.10">
    <property type="entry name" value="2-Layer Sandwich"/>
    <property type="match status" value="1"/>
</dbReference>
<protein>
    <recommendedName>
        <fullName evidence="2">PIPK domain-containing protein</fullName>
    </recommendedName>
</protein>
<keyword evidence="1" id="KW-0547">Nucleotide-binding</keyword>
<feature type="domain" description="PIPK" evidence="2">
    <location>
        <begin position="7"/>
        <end position="393"/>
    </location>
</feature>
<dbReference type="SUPFAM" id="SSF56104">
    <property type="entry name" value="SAICAR synthase-like"/>
    <property type="match status" value="1"/>
</dbReference>
<name>A0A5C3LZB4_9AGAR</name>
<dbReference type="Gene3D" id="3.30.800.10">
    <property type="entry name" value="Phosphatidylinositol Phosphate Kinase II Beta"/>
    <property type="match status" value="1"/>
</dbReference>
<proteinExistence type="predicted"/>